<sequence>MPKDNKTIEIRILEAVNAIDHGIYATIASAARAFDVPYHRLRRRAQGGKSLFERPLTGRRLNEAQGASLKSWTDYRDSIGAPPKRSQVLIAASNINIALNPSAAPLSDKWVRHFLQHNPHYHIHRRKAFEI</sequence>
<proteinExistence type="predicted"/>
<dbReference type="Proteomes" id="UP001215712">
    <property type="component" value="Unassembled WGS sequence"/>
</dbReference>
<comment type="caution">
    <text evidence="1">The sequence shown here is derived from an EMBL/GenBank/DDBJ whole genome shotgun (WGS) entry which is preliminary data.</text>
</comment>
<dbReference type="AlphaFoldDB" id="A0AAD6HUQ3"/>
<protein>
    <recommendedName>
        <fullName evidence="3">HTH CENPB-type domain-containing protein</fullName>
    </recommendedName>
</protein>
<organism evidence="1 2">
    <name type="scientific">Penicillium malachiteum</name>
    <dbReference type="NCBI Taxonomy" id="1324776"/>
    <lineage>
        <taxon>Eukaryota</taxon>
        <taxon>Fungi</taxon>
        <taxon>Dikarya</taxon>
        <taxon>Ascomycota</taxon>
        <taxon>Pezizomycotina</taxon>
        <taxon>Eurotiomycetes</taxon>
        <taxon>Eurotiomycetidae</taxon>
        <taxon>Eurotiales</taxon>
        <taxon>Aspergillaceae</taxon>
        <taxon>Penicillium</taxon>
    </lineage>
</organism>
<accession>A0AAD6HUQ3</accession>
<dbReference type="EMBL" id="JAQJAN010000002">
    <property type="protein sequence ID" value="KAJ5738050.1"/>
    <property type="molecule type" value="Genomic_DNA"/>
</dbReference>
<evidence type="ECO:0000313" key="1">
    <source>
        <dbReference type="EMBL" id="KAJ5738050.1"/>
    </source>
</evidence>
<reference evidence="1" key="1">
    <citation type="journal article" date="2023" name="IMA Fungus">
        <title>Comparative genomic study of the Penicillium genus elucidates a diverse pangenome and 15 lateral gene transfer events.</title>
        <authorList>
            <person name="Petersen C."/>
            <person name="Sorensen T."/>
            <person name="Nielsen M.R."/>
            <person name="Sondergaard T.E."/>
            <person name="Sorensen J.L."/>
            <person name="Fitzpatrick D.A."/>
            <person name="Frisvad J.C."/>
            <person name="Nielsen K.L."/>
        </authorList>
    </citation>
    <scope>NUCLEOTIDE SEQUENCE</scope>
    <source>
        <strain evidence="1">IBT 17514</strain>
    </source>
</reference>
<gene>
    <name evidence="1" type="ORF">N7493_001205</name>
</gene>
<keyword evidence="2" id="KW-1185">Reference proteome</keyword>
<reference evidence="1" key="2">
    <citation type="submission" date="2023-01" db="EMBL/GenBank/DDBJ databases">
        <authorList>
            <person name="Petersen C."/>
        </authorList>
    </citation>
    <scope>NUCLEOTIDE SEQUENCE</scope>
    <source>
        <strain evidence="1">IBT 17514</strain>
    </source>
</reference>
<name>A0AAD6HUQ3_9EURO</name>
<evidence type="ECO:0008006" key="3">
    <source>
        <dbReference type="Google" id="ProtNLM"/>
    </source>
</evidence>
<evidence type="ECO:0000313" key="2">
    <source>
        <dbReference type="Proteomes" id="UP001215712"/>
    </source>
</evidence>